<dbReference type="Proteomes" id="UP000026962">
    <property type="component" value="Chromosome 9"/>
</dbReference>
<name>A0A0E0M1L4_ORYPU</name>
<proteinExistence type="predicted"/>
<evidence type="ECO:0000256" key="3">
    <source>
        <dbReference type="ARBA" id="ARBA00022989"/>
    </source>
</evidence>
<dbReference type="InterPro" id="IPR044839">
    <property type="entry name" value="NDR1-like"/>
</dbReference>
<organism evidence="8">
    <name type="scientific">Oryza punctata</name>
    <name type="common">Red rice</name>
    <dbReference type="NCBI Taxonomy" id="4537"/>
    <lineage>
        <taxon>Eukaryota</taxon>
        <taxon>Viridiplantae</taxon>
        <taxon>Streptophyta</taxon>
        <taxon>Embryophyta</taxon>
        <taxon>Tracheophyta</taxon>
        <taxon>Spermatophyta</taxon>
        <taxon>Magnoliopsida</taxon>
        <taxon>Liliopsida</taxon>
        <taxon>Poales</taxon>
        <taxon>Poaceae</taxon>
        <taxon>BOP clade</taxon>
        <taxon>Oryzoideae</taxon>
        <taxon>Oryzeae</taxon>
        <taxon>Oryzinae</taxon>
        <taxon>Oryza</taxon>
    </lineage>
</organism>
<evidence type="ECO:0000259" key="7">
    <source>
        <dbReference type="Pfam" id="PF03168"/>
    </source>
</evidence>
<dbReference type="Gramene" id="OPUNC09G09910.1">
    <property type="protein sequence ID" value="OPUNC09G09910.1"/>
    <property type="gene ID" value="OPUNC09G09910"/>
</dbReference>
<dbReference type="PANTHER" id="PTHR31234">
    <property type="entry name" value="LATE EMBRYOGENESIS ABUNDANT (LEA) HYDROXYPROLINE-RICH GLYCOPROTEIN FAMILY"/>
    <property type="match status" value="1"/>
</dbReference>
<feature type="transmembrane region" description="Helical" evidence="6">
    <location>
        <begin position="37"/>
        <end position="58"/>
    </location>
</feature>
<accession>A0A0E0M1L4</accession>
<dbReference type="PANTHER" id="PTHR31234:SF54">
    <property type="entry name" value="LATE EMBRYOGENESIS ABUNDANT PROTEIN LEA-2 SUBGROUP DOMAIN-CONTAINING PROTEIN"/>
    <property type="match status" value="1"/>
</dbReference>
<dbReference type="OMA" id="CEESCNN"/>
<dbReference type="EnsemblPlants" id="OPUNC09G09910.1">
    <property type="protein sequence ID" value="OPUNC09G09910.1"/>
    <property type="gene ID" value="OPUNC09G09910"/>
</dbReference>
<keyword evidence="3 6" id="KW-1133">Transmembrane helix</keyword>
<dbReference type="AlphaFoldDB" id="A0A0E0M1L4"/>
<dbReference type="Pfam" id="PF03168">
    <property type="entry name" value="LEA_2"/>
    <property type="match status" value="1"/>
</dbReference>
<evidence type="ECO:0000256" key="4">
    <source>
        <dbReference type="ARBA" id="ARBA00023136"/>
    </source>
</evidence>
<evidence type="ECO:0000313" key="8">
    <source>
        <dbReference type="EnsemblPlants" id="OPUNC09G09910.1"/>
    </source>
</evidence>
<dbReference type="HOGENOM" id="CLU_1186612_0_0_1"/>
<evidence type="ECO:0000256" key="6">
    <source>
        <dbReference type="SAM" id="Phobius"/>
    </source>
</evidence>
<dbReference type="eggNOG" id="ENOG502RZV0">
    <property type="taxonomic scope" value="Eukaryota"/>
</dbReference>
<sequence>MDSTTSSSRRRGRQSCEESCNNGAHWPPPQSARCFCLYLALSVVFFVLVVAVLLVVFVTRLKKPTFLLQSVQMDRSFSMIRSLSSSLATAAANGTGGGELNGTACSVASLVFAAQNANGIGIRYGAAELGVAYANESVGGVGVPEFYQPPRSANVTVPVHAVFSQSDVSRLVVGELSAQRKYMEIRIAGSIVARTHIMNFPLPKIQFSIDCRIGTNYTDIVLREGIESVITRKALLVSELPHVSQKCSIKIDLRSRGKRASLDELGC</sequence>
<feature type="region of interest" description="Disordered" evidence="5">
    <location>
        <begin position="1"/>
        <end position="25"/>
    </location>
</feature>
<evidence type="ECO:0000313" key="9">
    <source>
        <dbReference type="Proteomes" id="UP000026962"/>
    </source>
</evidence>
<comment type="subcellular location">
    <subcellularLocation>
        <location evidence="1">Membrane</location>
        <topology evidence="1">Single-pass membrane protein</topology>
    </subcellularLocation>
</comment>
<dbReference type="STRING" id="4537.A0A0E0M1L4"/>
<feature type="domain" description="Late embryogenesis abundant protein LEA-2 subgroup" evidence="7">
    <location>
        <begin position="112"/>
        <end position="197"/>
    </location>
</feature>
<keyword evidence="2 6" id="KW-0812">Transmembrane</keyword>
<evidence type="ECO:0000256" key="5">
    <source>
        <dbReference type="SAM" id="MobiDB-lite"/>
    </source>
</evidence>
<reference evidence="8" key="2">
    <citation type="submission" date="2018-05" db="EMBL/GenBank/DDBJ databases">
        <title>OpunRS2 (Oryza punctata Reference Sequence Version 2).</title>
        <authorList>
            <person name="Zhang J."/>
            <person name="Kudrna D."/>
            <person name="Lee S."/>
            <person name="Talag J."/>
            <person name="Welchert J."/>
            <person name="Wing R.A."/>
        </authorList>
    </citation>
    <scope>NUCLEOTIDE SEQUENCE [LARGE SCALE GENOMIC DNA]</scope>
</reference>
<reference evidence="8" key="1">
    <citation type="submission" date="2015-04" db="UniProtKB">
        <authorList>
            <consortium name="EnsemblPlants"/>
        </authorList>
    </citation>
    <scope>IDENTIFICATION</scope>
</reference>
<keyword evidence="9" id="KW-1185">Reference proteome</keyword>
<evidence type="ECO:0000256" key="2">
    <source>
        <dbReference type="ARBA" id="ARBA00022692"/>
    </source>
</evidence>
<protein>
    <recommendedName>
        <fullName evidence="7">Late embryogenesis abundant protein LEA-2 subgroup domain-containing protein</fullName>
    </recommendedName>
</protein>
<dbReference type="GO" id="GO:0005886">
    <property type="term" value="C:plasma membrane"/>
    <property type="evidence" value="ECO:0007669"/>
    <property type="project" value="TreeGrafter"/>
</dbReference>
<evidence type="ECO:0000256" key="1">
    <source>
        <dbReference type="ARBA" id="ARBA00004167"/>
    </source>
</evidence>
<dbReference type="InterPro" id="IPR004864">
    <property type="entry name" value="LEA_2"/>
</dbReference>
<dbReference type="GO" id="GO:0098542">
    <property type="term" value="P:defense response to other organism"/>
    <property type="evidence" value="ECO:0007669"/>
    <property type="project" value="InterPro"/>
</dbReference>
<keyword evidence="4 6" id="KW-0472">Membrane</keyword>